<accession>A0A7Z0T8Z4</accession>
<protein>
    <submittedName>
        <fullName evidence="1">Uncharacterized protein</fullName>
    </submittedName>
</protein>
<proteinExistence type="predicted"/>
<sequence>MKKILKITKLSMMIYFCLDLVFHKIYDLPSYLDGYNLIYEYKDEFYSLYDDFEIYYFNQKYYLKDRILGKILISNIKKIMSKGNYIYGFSKDGYFVLHKTYMEIYFTYSKINMKR</sequence>
<gene>
    <name evidence="1" type="ORF">HP397_06485</name>
</gene>
<dbReference type="Proteomes" id="UP000526184">
    <property type="component" value="Unassembled WGS sequence"/>
</dbReference>
<organism evidence="1 2">
    <name type="scientific">Streptobacillus felis</name>
    <dbReference type="NCBI Taxonomy" id="1384509"/>
    <lineage>
        <taxon>Bacteria</taxon>
        <taxon>Fusobacteriati</taxon>
        <taxon>Fusobacteriota</taxon>
        <taxon>Fusobacteriia</taxon>
        <taxon>Fusobacteriales</taxon>
        <taxon>Leptotrichiaceae</taxon>
        <taxon>Streptobacillus</taxon>
    </lineage>
</organism>
<evidence type="ECO:0000313" key="2">
    <source>
        <dbReference type="Proteomes" id="UP000526184"/>
    </source>
</evidence>
<dbReference type="AlphaFoldDB" id="A0A7Z0T8Z4"/>
<name>A0A7Z0T8Z4_9FUSO</name>
<dbReference type="RefSeq" id="WP_067322850.1">
    <property type="nucleotide sequence ID" value="NZ_CBCRWS010000055.1"/>
</dbReference>
<dbReference type="EMBL" id="JABMKT010000050">
    <property type="protein sequence ID" value="NYV28444.1"/>
    <property type="molecule type" value="Genomic_DNA"/>
</dbReference>
<evidence type="ECO:0000313" key="1">
    <source>
        <dbReference type="EMBL" id="NYV28444.1"/>
    </source>
</evidence>
<keyword evidence="2" id="KW-1185">Reference proteome</keyword>
<comment type="caution">
    <text evidence="1">The sequence shown here is derived from an EMBL/GenBank/DDBJ whole genome shotgun (WGS) entry which is preliminary data.</text>
</comment>
<reference evidence="1 2" key="1">
    <citation type="submission" date="2020-05" db="EMBL/GenBank/DDBJ databases">
        <title>Streptobacillus felis strain LHL191014123.</title>
        <authorList>
            <person name="Fawzy A."/>
            <person name="Rau J."/>
            <person name="Risse K."/>
            <person name="Schauerte N."/>
            <person name="Geiger C."/>
            <person name="Blom J."/>
            <person name="Imirzalioglu C."/>
            <person name="Falgenhauer J."/>
            <person name="Bach A."/>
            <person name="Herden C."/>
            <person name="Eisenberg T."/>
        </authorList>
    </citation>
    <scope>NUCLEOTIDE SEQUENCE [LARGE SCALE GENOMIC DNA]</scope>
    <source>
        <strain evidence="1 2">LHL191014123</strain>
    </source>
</reference>